<organism evidence="3 4">
    <name type="scientific">Dulcicalothrix desertica PCC 7102</name>
    <dbReference type="NCBI Taxonomy" id="232991"/>
    <lineage>
        <taxon>Bacteria</taxon>
        <taxon>Bacillati</taxon>
        <taxon>Cyanobacteriota</taxon>
        <taxon>Cyanophyceae</taxon>
        <taxon>Nostocales</taxon>
        <taxon>Calotrichaceae</taxon>
        <taxon>Dulcicalothrix</taxon>
    </lineage>
</organism>
<reference evidence="3" key="1">
    <citation type="submission" date="2018-12" db="EMBL/GenBank/DDBJ databases">
        <authorList>
            <person name="Will S."/>
            <person name="Neumann-Schaal M."/>
            <person name="Henke P."/>
        </authorList>
    </citation>
    <scope>NUCLEOTIDE SEQUENCE</scope>
    <source>
        <strain evidence="3">PCC 7102</strain>
    </source>
</reference>
<name>A0A3S1B044_9CYAN</name>
<evidence type="ECO:0000313" key="4">
    <source>
        <dbReference type="Proteomes" id="UP000271624"/>
    </source>
</evidence>
<sequence>MIVISWNNVAFLLTVGAVIISGVGFLSLLLSVSHNAGNWDELLLGWMKQAGISSWKDLQQKSGLSDIALWQLRYGDGKSLKFDELATVAKVFSLPLGTLLDKLNLPVENPELEAHRIKCQQLKNEAQQLEEKVDSLYKEGLRLHEEMQQQKLEITEAFRESTFAQLQSLLTNYPSIHQMVGAKPELPAKNLLSMFAPLDNLLKEWGYEQIGKPWEQVAYNPQVHQRDNPDIAEGEQVYVRFVGYQHQGKILCPAKVSRTLPGGA</sequence>
<keyword evidence="2" id="KW-1133">Transmembrane helix</keyword>
<feature type="transmembrane region" description="Helical" evidence="2">
    <location>
        <begin position="6"/>
        <end position="30"/>
    </location>
</feature>
<gene>
    <name evidence="3" type="ORF">DSM106972_063180</name>
</gene>
<protein>
    <submittedName>
        <fullName evidence="3">Transcriptional regulator</fullName>
    </submittedName>
</protein>
<dbReference type="Gene3D" id="1.10.260.40">
    <property type="entry name" value="lambda repressor-like DNA-binding domains"/>
    <property type="match status" value="1"/>
</dbReference>
<evidence type="ECO:0000256" key="2">
    <source>
        <dbReference type="SAM" id="Phobius"/>
    </source>
</evidence>
<keyword evidence="1" id="KW-0175">Coiled coil</keyword>
<proteinExistence type="predicted"/>
<accession>A0A3S1B044</accession>
<keyword evidence="2" id="KW-0812">Transmembrane</keyword>
<dbReference type="RefSeq" id="WP_127084507.1">
    <property type="nucleotide sequence ID" value="NZ_RSCL01000017.1"/>
</dbReference>
<dbReference type="InterPro" id="IPR010982">
    <property type="entry name" value="Lambda_DNA-bd_dom_sf"/>
</dbReference>
<keyword evidence="4" id="KW-1185">Reference proteome</keyword>
<evidence type="ECO:0000256" key="1">
    <source>
        <dbReference type="SAM" id="Coils"/>
    </source>
</evidence>
<feature type="coiled-coil region" evidence="1">
    <location>
        <begin position="112"/>
        <end position="146"/>
    </location>
</feature>
<dbReference type="OrthoDB" id="582213at2"/>
<dbReference type="GO" id="GO:0003677">
    <property type="term" value="F:DNA binding"/>
    <property type="evidence" value="ECO:0007669"/>
    <property type="project" value="InterPro"/>
</dbReference>
<dbReference type="AlphaFoldDB" id="A0A3S1B044"/>
<comment type="caution">
    <text evidence="3">The sequence shown here is derived from an EMBL/GenBank/DDBJ whole genome shotgun (WGS) entry which is preliminary data.</text>
</comment>
<keyword evidence="2" id="KW-0472">Membrane</keyword>
<dbReference type="EMBL" id="RSCL01000017">
    <property type="protein sequence ID" value="RUT02243.1"/>
    <property type="molecule type" value="Genomic_DNA"/>
</dbReference>
<evidence type="ECO:0000313" key="3">
    <source>
        <dbReference type="EMBL" id="RUT02243.1"/>
    </source>
</evidence>
<dbReference type="Proteomes" id="UP000271624">
    <property type="component" value="Unassembled WGS sequence"/>
</dbReference>
<reference evidence="3" key="2">
    <citation type="journal article" date="2019" name="Genome Biol. Evol.">
        <title>Day and night: Metabolic profiles and evolutionary relationships of six axenic non-marine cyanobacteria.</title>
        <authorList>
            <person name="Will S.E."/>
            <person name="Henke P."/>
            <person name="Boedeker C."/>
            <person name="Huang S."/>
            <person name="Brinkmann H."/>
            <person name="Rohde M."/>
            <person name="Jarek M."/>
            <person name="Friedl T."/>
            <person name="Seufert S."/>
            <person name="Schumacher M."/>
            <person name="Overmann J."/>
            <person name="Neumann-Schaal M."/>
            <person name="Petersen J."/>
        </authorList>
    </citation>
    <scope>NUCLEOTIDE SEQUENCE [LARGE SCALE GENOMIC DNA]</scope>
    <source>
        <strain evidence="3">PCC 7102</strain>
    </source>
</reference>